<evidence type="ECO:0000313" key="1">
    <source>
        <dbReference type="EMBL" id="AJF96792.1"/>
    </source>
</evidence>
<accession>A0A0B5JB68</accession>
<dbReference type="KEGG" id="vg:23461709"/>
<dbReference type="GeneID" id="23461709"/>
<proteinExistence type="predicted"/>
<name>A0A0B5JB68_9VIRU</name>
<dbReference type="Proteomes" id="UP000202511">
    <property type="component" value="Segment"/>
</dbReference>
<protein>
    <submittedName>
        <fullName evidence="1">Uncharacterized protein</fullName>
    </submittedName>
</protein>
<reference evidence="1 2" key="1">
    <citation type="journal article" date="2015" name="Parasitol. Res.">
        <title>Viruses in close associations with free-living amoebae.</title>
        <authorList>
            <person name="Scheid P."/>
        </authorList>
    </citation>
    <scope>NUCLEOTIDE SEQUENCE [LARGE SCALE GENOMIC DNA]</scope>
    <source>
        <strain evidence="1">KlaHel</strain>
    </source>
</reference>
<organism evidence="1 2">
    <name type="scientific">Pandoravirus inopinatum</name>
    <dbReference type="NCBI Taxonomy" id="1605721"/>
    <lineage>
        <taxon>Viruses</taxon>
        <taxon>Pandoravirus</taxon>
    </lineage>
</organism>
<sequence>MEDKHRRLPPLEDGERPGRRKILCEIVDFDSGDKWTDFAIETSYMRKRIADDAGMYRWSDKMYEVREAVACTCPERFRRRQTWEDDAGQVCREKWHKCEDGWDLRGRRFLMEWDGFNWERVRIKKSKRCKLG</sequence>
<evidence type="ECO:0000313" key="2">
    <source>
        <dbReference type="Proteomes" id="UP000202511"/>
    </source>
</evidence>
<dbReference type="EMBL" id="KP136319">
    <property type="protein sequence ID" value="AJF96792.1"/>
    <property type="molecule type" value="Genomic_DNA"/>
</dbReference>
<dbReference type="RefSeq" id="YP_009119027.1">
    <property type="nucleotide sequence ID" value="NC_026440.1"/>
</dbReference>